<evidence type="ECO:0000313" key="1">
    <source>
        <dbReference type="EMBL" id="MCF4101599.1"/>
    </source>
</evidence>
<gene>
    <name evidence="1" type="ORF">L1I30_07970</name>
</gene>
<name>A0ABS9EFE8_9FLAO</name>
<accession>A0ABS9EFE8</accession>
<protein>
    <submittedName>
        <fullName evidence="1">DUF1835 domain-containing protein</fullName>
    </submittedName>
</protein>
<dbReference type="RefSeq" id="WP_236133750.1">
    <property type="nucleotide sequence ID" value="NZ_JAKGTH010000008.1"/>
</dbReference>
<comment type="caution">
    <text evidence="1">The sequence shown here is derived from an EMBL/GenBank/DDBJ whole genome shotgun (WGS) entry which is preliminary data.</text>
</comment>
<dbReference type="EMBL" id="JAKGTH010000008">
    <property type="protein sequence ID" value="MCF4101599.1"/>
    <property type="molecule type" value="Genomic_DNA"/>
</dbReference>
<organism evidence="1 2">
    <name type="scientific">Gillisia lutea</name>
    <dbReference type="NCBI Taxonomy" id="2909668"/>
    <lineage>
        <taxon>Bacteria</taxon>
        <taxon>Pseudomonadati</taxon>
        <taxon>Bacteroidota</taxon>
        <taxon>Flavobacteriia</taxon>
        <taxon>Flavobacteriales</taxon>
        <taxon>Flavobacteriaceae</taxon>
        <taxon>Gillisia</taxon>
    </lineage>
</organism>
<reference evidence="1" key="1">
    <citation type="submission" date="2022-01" db="EMBL/GenBank/DDBJ databases">
        <title>Gillisia lutea sp. nov., isolated from marine plastic residues from the Malvarosa beach (Valencia, Spain).</title>
        <authorList>
            <person name="Vidal-Verdu A."/>
            <person name="Molina-Menor E."/>
            <person name="Satari L."/>
            <person name="Pascual J."/>
            <person name="Pereto J."/>
            <person name="Porcar M."/>
        </authorList>
    </citation>
    <scope>NUCLEOTIDE SEQUENCE</scope>
    <source>
        <strain evidence="1">M10.2A</strain>
    </source>
</reference>
<proteinExistence type="predicted"/>
<sequence length="309" mass="36198">MSKKLHITNGDVFTQSILDFNLGGEIITWKEMLCEGPTSYLLGTPEFIKLRTNFLNEFYSISPTQYKKQFLSELNRLTALTDYTEVILWFEFDLFSHINMLAAISHLMENKVKVPFYLVCSRKLKGEKEFNPLSKLSDKDLKNHYDNRILLDQEDLETANLIWQLYNEDNPQKLKGLIKRNTNFEYLSSCIRAHIERFPNSRTGLNALEKNVLNLIQKNSITSINQLMGYAMEYQGYFGYGHRQIERLLHKLEAFYKFEDNKIVLSAEGVQAIEGTKNFYRQLKNDDYLGGVKMYDFLYDSQSHNILKL</sequence>
<evidence type="ECO:0000313" key="2">
    <source>
        <dbReference type="Proteomes" id="UP001179363"/>
    </source>
</evidence>
<keyword evidence="2" id="KW-1185">Reference proteome</keyword>
<dbReference type="Proteomes" id="UP001179363">
    <property type="component" value="Unassembled WGS sequence"/>
</dbReference>